<dbReference type="Pfam" id="PF23798">
    <property type="entry name" value="Beta-prop_SPT8"/>
    <property type="match status" value="2"/>
</dbReference>
<dbReference type="InterPro" id="IPR036322">
    <property type="entry name" value="WD40_repeat_dom_sf"/>
</dbReference>
<gene>
    <name evidence="5" type="ORF">SmJEL517_g02884</name>
</gene>
<reference evidence="5 6" key="1">
    <citation type="journal article" date="2019" name="Sci. Rep.">
        <title>Comparative genomics of chytrid fungi reveal insights into the obligate biotrophic and pathogenic lifestyle of Synchytrium endobioticum.</title>
        <authorList>
            <person name="van de Vossenberg B.T.L.H."/>
            <person name="Warris S."/>
            <person name="Nguyen H.D.T."/>
            <person name="van Gent-Pelzer M.P.E."/>
            <person name="Joly D.L."/>
            <person name="van de Geest H.C."/>
            <person name="Bonants P.J.M."/>
            <person name="Smith D.S."/>
            <person name="Levesque C.A."/>
            <person name="van der Lee T.A.J."/>
        </authorList>
    </citation>
    <scope>NUCLEOTIDE SEQUENCE [LARGE SCALE GENOMIC DNA]</scope>
    <source>
        <strain evidence="5 6">JEL517</strain>
    </source>
</reference>
<dbReference type="PANTHER" id="PTHR22847">
    <property type="entry name" value="WD40 REPEAT PROTEIN"/>
    <property type="match status" value="1"/>
</dbReference>
<dbReference type="PROSITE" id="PS50082">
    <property type="entry name" value="WD_REPEATS_2"/>
    <property type="match status" value="1"/>
</dbReference>
<dbReference type="InterPro" id="IPR057544">
    <property type="entry name" value="Beta-prop_SPT8"/>
</dbReference>
<evidence type="ECO:0000313" key="6">
    <source>
        <dbReference type="Proteomes" id="UP000319731"/>
    </source>
</evidence>
<dbReference type="SMART" id="SM00320">
    <property type="entry name" value="WD40"/>
    <property type="match status" value="7"/>
</dbReference>
<dbReference type="GeneID" id="42004109"/>
<dbReference type="Gene3D" id="2.130.10.10">
    <property type="entry name" value="YVTN repeat-like/Quinoprotein amine dehydrogenase"/>
    <property type="match status" value="2"/>
</dbReference>
<dbReference type="OrthoDB" id="10260946at2759"/>
<evidence type="ECO:0000313" key="5">
    <source>
        <dbReference type="EMBL" id="TPX34467.1"/>
    </source>
</evidence>
<comment type="caution">
    <text evidence="5">The sequence shown here is derived from an EMBL/GenBank/DDBJ whole genome shotgun (WGS) entry which is preliminary data.</text>
</comment>
<organism evidence="5 6">
    <name type="scientific">Synchytrium microbalum</name>
    <dbReference type="NCBI Taxonomy" id="1806994"/>
    <lineage>
        <taxon>Eukaryota</taxon>
        <taxon>Fungi</taxon>
        <taxon>Fungi incertae sedis</taxon>
        <taxon>Chytridiomycota</taxon>
        <taxon>Chytridiomycota incertae sedis</taxon>
        <taxon>Chytridiomycetes</taxon>
        <taxon>Synchytriales</taxon>
        <taxon>Synchytriaceae</taxon>
        <taxon>Synchytrium</taxon>
    </lineage>
</organism>
<keyword evidence="2" id="KW-0677">Repeat</keyword>
<name>A0A507C069_9FUNG</name>
<proteinExistence type="predicted"/>
<feature type="domain" description="Transcription factor spt8 beta-propeller" evidence="4">
    <location>
        <begin position="13"/>
        <end position="198"/>
    </location>
</feature>
<accession>A0A507C069</accession>
<feature type="domain" description="Transcription factor spt8 beta-propeller" evidence="4">
    <location>
        <begin position="200"/>
        <end position="381"/>
    </location>
</feature>
<dbReference type="RefSeq" id="XP_031025187.1">
    <property type="nucleotide sequence ID" value="XM_031168812.1"/>
</dbReference>
<keyword evidence="6" id="KW-1185">Reference proteome</keyword>
<evidence type="ECO:0000256" key="2">
    <source>
        <dbReference type="ARBA" id="ARBA00022737"/>
    </source>
</evidence>
<sequence>MLMQVDDQQINSYDITPQAVAPHPCGINCLAATSNQKWIFTGGEDGFIRKYDFFGSMNGKSPLTMAQKKELHFDTIQNAGLLSSAWDNVEQVNPASGPLQEPKISAVHSIDVHSDGVWCVTGLERGTINLWTVRHDEGNCQHVFDHHKNSVSALKITQDQRGLISASDRVIVLWDLNTGSIARQYVGPASPIGSIQLQGTHHFIVSSSDGGLFLYDQRKDAPVKRMISPDTSPWTQSASWSADGKQVYSGRRNGSVDEWDIGSGQRVRNIRMPSDSGPVSSVLALPSGRHLLRRVILTISASQDNIRLWTLDQIQESSSRAANGTSTSSSPRVPFTIVNGHHGGFVSSLLTDEHGRYLVSTSGNRGWTDYVANNSALFYGIRRT</sequence>
<dbReference type="EMBL" id="QEAO01000013">
    <property type="protein sequence ID" value="TPX34467.1"/>
    <property type="molecule type" value="Genomic_DNA"/>
</dbReference>
<dbReference type="InterPro" id="IPR001680">
    <property type="entry name" value="WD40_rpt"/>
</dbReference>
<dbReference type="GO" id="GO:1990234">
    <property type="term" value="C:transferase complex"/>
    <property type="evidence" value="ECO:0007669"/>
    <property type="project" value="UniProtKB-ARBA"/>
</dbReference>
<dbReference type="AlphaFoldDB" id="A0A507C069"/>
<keyword evidence="1 3" id="KW-0853">WD repeat</keyword>
<dbReference type="InterPro" id="IPR015943">
    <property type="entry name" value="WD40/YVTN_repeat-like_dom_sf"/>
</dbReference>
<evidence type="ECO:0000256" key="1">
    <source>
        <dbReference type="ARBA" id="ARBA00022574"/>
    </source>
</evidence>
<evidence type="ECO:0000259" key="4">
    <source>
        <dbReference type="Pfam" id="PF23798"/>
    </source>
</evidence>
<dbReference type="PANTHER" id="PTHR22847:SF637">
    <property type="entry name" value="WD REPEAT DOMAIN 5B"/>
    <property type="match status" value="1"/>
</dbReference>
<feature type="repeat" description="WD" evidence="3">
    <location>
        <begin position="144"/>
        <end position="184"/>
    </location>
</feature>
<protein>
    <recommendedName>
        <fullName evidence="4">Transcription factor spt8 beta-propeller domain-containing protein</fullName>
    </recommendedName>
</protein>
<dbReference type="SUPFAM" id="SSF50978">
    <property type="entry name" value="WD40 repeat-like"/>
    <property type="match status" value="1"/>
</dbReference>
<evidence type="ECO:0000256" key="3">
    <source>
        <dbReference type="PROSITE-ProRule" id="PRU00221"/>
    </source>
</evidence>
<dbReference type="Proteomes" id="UP000319731">
    <property type="component" value="Unassembled WGS sequence"/>
</dbReference>
<dbReference type="STRING" id="1806994.A0A507C069"/>